<feature type="compositionally biased region" description="Low complexity" evidence="14">
    <location>
        <begin position="1620"/>
        <end position="1631"/>
    </location>
</feature>
<keyword evidence="6" id="KW-0084">Basement membrane</keyword>
<dbReference type="PROSITE" id="PS51117">
    <property type="entry name" value="LAMININ_NTER"/>
    <property type="match status" value="1"/>
</dbReference>
<dbReference type="GO" id="GO:0009888">
    <property type="term" value="P:tissue development"/>
    <property type="evidence" value="ECO:0007669"/>
    <property type="project" value="TreeGrafter"/>
</dbReference>
<evidence type="ECO:0000313" key="18">
    <source>
        <dbReference type="EMBL" id="VDN97099.1"/>
    </source>
</evidence>
<dbReference type="GO" id="GO:0070831">
    <property type="term" value="P:basement membrane assembly"/>
    <property type="evidence" value="ECO:0007669"/>
    <property type="project" value="TreeGrafter"/>
</dbReference>
<dbReference type="FunFam" id="2.10.25.10:FF:000011">
    <property type="entry name" value="Cadherin EGF LAG seven-pass G-type receptor"/>
    <property type="match status" value="1"/>
</dbReference>
<feature type="disulfide bond" evidence="12">
    <location>
        <begin position="834"/>
        <end position="843"/>
    </location>
</feature>
<gene>
    <name evidence="18" type="ORF">HNAJ_LOCUS1240</name>
</gene>
<evidence type="ECO:0000256" key="6">
    <source>
        <dbReference type="ARBA" id="ARBA00022869"/>
    </source>
</evidence>
<dbReference type="STRING" id="102285.A0A0R3T2Q6"/>
<feature type="domain" description="Laminin N-terminal" evidence="17">
    <location>
        <begin position="36"/>
        <end position="274"/>
    </location>
</feature>
<feature type="domain" description="Laminin EGF-like" evidence="16">
    <location>
        <begin position="968"/>
        <end position="1019"/>
    </location>
</feature>
<feature type="disulfide bond" evidence="12">
    <location>
        <begin position="790"/>
        <end position="799"/>
    </location>
</feature>
<feature type="domain" description="Laminin EGF-like" evidence="16">
    <location>
        <begin position="815"/>
        <end position="862"/>
    </location>
</feature>
<dbReference type="FunFam" id="2.10.25.10:FF:000242">
    <property type="entry name" value="Laminin subunit alpha 1"/>
    <property type="match status" value="2"/>
</dbReference>
<feature type="disulfide bond" evidence="12">
    <location>
        <begin position="918"/>
        <end position="930"/>
    </location>
</feature>
<feature type="disulfide bond" evidence="12">
    <location>
        <begin position="920"/>
        <end position="937"/>
    </location>
</feature>
<feature type="region of interest" description="Disordered" evidence="14">
    <location>
        <begin position="1612"/>
        <end position="1631"/>
    </location>
</feature>
<sequence>MIEIGRFTMRYILKLLILILFTVSSSYSYDDDYSCQNTICSPRAGDLLIGRDNALVASSTCGLENVDTYCVVTASGKSHCSECYSKQAYNSITNPNSHRIENVISRVPSDPGRWWQSENALRNVTLTLNLETQFQFISTILRFKTFRPAAMYLERSVDFAQTWQPYAYFSNNCPRDFPAIPERPRRALSDVTCTSIYSQLTPSEGGVVAFMAAPSEMHANLPPYSEERQNLTAITNLRVTFTRLNTLGDMNLDNSSAIRRKYYYAMYEWNVWGRCSCFGHATRCKPKSASEIPNLEKVYGVCECTHNTAGDNCERCASFYQNKPWRPASRHSANACERCECHDHSDQCYFNPILYLQSGNVSGGHCYQCHHNTEGPQCEFCSVGYYRHPDYPINHPQTCQPCNCHAGGSETHESCDQYTNPVEGKIAGRCVCKKNVGGDKCDRCKVGYWNFRAENPDGCEECKCHMLGTLENMGCDQITGACTCKRFVEGENCDRCMPGYFNLTSSSMGCQPCACNPVGSLGPECDIERGICKCKANFSGRDCSQVDDGYYIRRPQIVVNQPGTTIDIPIEVPKNTGNYIVVIATDPKHFSRFDRWSITVDIRQDDSSCRNSPTHLEITAETRKIVIPNVCLTGDRKTFIAIMPTSRYGSPYSEITIGNIIVKQDDGEASAIAEYCESYREIYERILDGEIEPNRLPQRCQTYFNIQESQWKDDSAISVPCECNVTGSVTPICDKLNGQCPCRPGVVGRKCDQCEAYHYHFSSSGCTACNCHPKGSTGLQCDPLTSQCPCRQGIEGRKCDICGSGYWNFPYCQRCECNGKADECDQVTGACIDCRDNTGGARCENCAQGFYGDPFRGVPCRPCECPGGGVDHSEGCTVHPVAGMQCHCQMGYTGPRCSECAPNYYGNPTEYGGSCQPCDCSGNLPPEGGCDQVTGACQVCLYNTEGEKCDRCIAGFWGNASQQTCQPCSCYQLGTAGGGSAVCDRETGACNCLPNVLGPRCFECAPQHFNLTSGKGCESCNCDPTGSIHLNCHPLTGQCTCRPDRSGRKCDQCQRTFYGDPRTPDGCKRCDCDRAGSLSDTCDPITGQCVCRPGIAGRRCDRCDRGTKGTLPHCEPCGECWTNWDKAITAVVDEMGRLKNQTSSQLPADLKPVFDILQGLVEQLELIPASNLTDYQLKKFEEVLLFIEEQVSGLESPDGNTGKLPEVEEALNKLQEQQNKLNQTVGDNEKYLKQISDELEKMVESSRNISIQDPFGAYDALLMAQRDAQKIEALQKSLESRKATLEALLQSTSTSVASRSEADEEFKRLIKFLSERIKDLQDEIRQLNRMICGDNQRVPESGADLRTCPSTCGGASCDPITAEIFDLDEQRGTSTPNDLPNFFGLISSCAGTIGCSMSSEGRLKELLAEHLTAQNALANVLQNAAQVENLIDSASPNFCVNATRTEADEIMTSLFKELETLRGRVFRVQNITNAIIEEGQEAVKKYENITADYYNELVSKIRGLNHAVNIDGALRLGNTLEKLSAQLRDKVEHFNTETSGQKREADLLLERAKNIREKAEGFLEQMNKLSNVSKIYDEMEKSETFNSLEDSAHRGNSETVKESLDRLEMNRPGLSQEASAQADQATQNAQDAQRLREETEIARHTSQSSLQNLQMLNTSFGLLDEKLEGLKEAMEKMVDKNGGNNGDSSGIQDPSELAKQVNAYIEKLENALAEIEEMKQPLDYVEKGADELVEKMEKVVMDFKKLGLQISPHTKHQLFCS</sequence>
<feature type="domain" description="Laminin EGF-like" evidence="16">
    <location>
        <begin position="1020"/>
        <end position="1069"/>
    </location>
</feature>
<dbReference type="GO" id="GO:0043256">
    <property type="term" value="C:laminin complex"/>
    <property type="evidence" value="ECO:0007669"/>
    <property type="project" value="TreeGrafter"/>
</dbReference>
<evidence type="ECO:0000313" key="19">
    <source>
        <dbReference type="Proteomes" id="UP000278807"/>
    </source>
</evidence>
<keyword evidence="5" id="KW-0677">Repeat</keyword>
<comment type="caution">
    <text evidence="12">Lacks conserved residue(s) required for the propagation of feature annotation.</text>
</comment>
<accession>A0A0R3T2Q6</accession>
<evidence type="ECO:0000256" key="15">
    <source>
        <dbReference type="SAM" id="SignalP"/>
    </source>
</evidence>
<dbReference type="Gene3D" id="2.170.300.10">
    <property type="entry name" value="Tie2 ligand-binding domain superfamily"/>
    <property type="match status" value="1"/>
</dbReference>
<feature type="disulfide bond" evidence="12">
    <location>
        <begin position="496"/>
        <end position="510"/>
    </location>
</feature>
<dbReference type="PANTHER" id="PTHR10574">
    <property type="entry name" value="NETRIN/LAMININ-RELATED"/>
    <property type="match status" value="1"/>
</dbReference>
<dbReference type="PROSITE" id="PS00022">
    <property type="entry name" value="EGF_1"/>
    <property type="match status" value="1"/>
</dbReference>
<keyword evidence="7" id="KW-0130">Cell adhesion</keyword>
<dbReference type="CDD" id="cd00055">
    <property type="entry name" value="EGF_Lam"/>
    <property type="match status" value="13"/>
</dbReference>
<dbReference type="FunFam" id="2.10.25.10:FF:000051">
    <property type="entry name" value="Laminin subunit alpha 4"/>
    <property type="match status" value="1"/>
</dbReference>
<feature type="disulfide bond" evidence="12">
    <location>
        <begin position="940"/>
        <end position="949"/>
    </location>
</feature>
<protein>
    <submittedName>
        <fullName evidence="20">Laminin subunit beta-1</fullName>
    </submittedName>
</protein>
<dbReference type="PRINTS" id="PR00011">
    <property type="entry name" value="EGFLAMININ"/>
</dbReference>
<dbReference type="SUPFAM" id="SSF57196">
    <property type="entry name" value="EGF/Laminin"/>
    <property type="match status" value="13"/>
</dbReference>
<keyword evidence="4 15" id="KW-0732">Signal</keyword>
<feature type="coiled-coil region" evidence="13">
    <location>
        <begin position="1204"/>
        <end position="1234"/>
    </location>
</feature>
<feature type="domain" description="Laminin EGF-like" evidence="16">
    <location>
        <begin position="918"/>
        <end position="967"/>
    </location>
</feature>
<comment type="subcellular location">
    <subcellularLocation>
        <location evidence="1">Secreted</location>
        <location evidence="1">Extracellular space</location>
        <location evidence="1">Extracellular matrix</location>
        <location evidence="1">Basement membrane</location>
    </subcellularLocation>
</comment>
<evidence type="ECO:0000256" key="1">
    <source>
        <dbReference type="ARBA" id="ARBA00004302"/>
    </source>
</evidence>
<keyword evidence="9 12" id="KW-1015">Disulfide bond</keyword>
<feature type="chain" id="PRO_5043131653" evidence="15">
    <location>
        <begin position="29"/>
        <end position="1761"/>
    </location>
</feature>
<feature type="domain" description="Laminin EGF-like" evidence="16">
    <location>
        <begin position="769"/>
        <end position="814"/>
    </location>
</feature>
<dbReference type="Pfam" id="PF00055">
    <property type="entry name" value="Laminin_N"/>
    <property type="match status" value="1"/>
</dbReference>
<dbReference type="EMBL" id="UZAE01000456">
    <property type="protein sequence ID" value="VDN97099.1"/>
    <property type="molecule type" value="Genomic_DNA"/>
</dbReference>
<feature type="disulfide bond" evidence="12">
    <location>
        <begin position="771"/>
        <end position="788"/>
    </location>
</feature>
<dbReference type="InterPro" id="IPR008211">
    <property type="entry name" value="Laminin_N"/>
</dbReference>
<dbReference type="SMART" id="SM00181">
    <property type="entry name" value="EGF"/>
    <property type="match status" value="6"/>
</dbReference>
<dbReference type="FunFam" id="2.10.25.10:FF:000065">
    <property type="entry name" value="Laminin subunit beta 1"/>
    <property type="match status" value="1"/>
</dbReference>
<dbReference type="Proteomes" id="UP000278807">
    <property type="component" value="Unassembled WGS sequence"/>
</dbReference>
<evidence type="ECO:0000256" key="9">
    <source>
        <dbReference type="ARBA" id="ARBA00023157"/>
    </source>
</evidence>
<dbReference type="FunFam" id="2.10.25.10:FF:000209">
    <property type="entry name" value="Laminin subunit alpha 5"/>
    <property type="match status" value="1"/>
</dbReference>
<evidence type="ECO:0000256" key="11">
    <source>
        <dbReference type="ARBA" id="ARBA00023292"/>
    </source>
</evidence>
<feature type="disulfide bond" evidence="12">
    <location>
        <begin position="888"/>
        <end position="897"/>
    </location>
</feature>
<dbReference type="Pfam" id="PF24973">
    <property type="entry name" value="EGF_LMN_ATRN"/>
    <property type="match status" value="2"/>
</dbReference>
<feature type="disulfide bond" evidence="12">
    <location>
        <begin position="742"/>
        <end position="751"/>
    </location>
</feature>
<feature type="domain" description="Laminin EGF-like" evidence="16">
    <location>
        <begin position="863"/>
        <end position="917"/>
    </location>
</feature>
<feature type="disulfide bond" evidence="12">
    <location>
        <begin position="846"/>
        <end position="860"/>
    </location>
</feature>
<dbReference type="PROSITE" id="PS50027">
    <property type="entry name" value="EGF_LAM_2"/>
    <property type="match status" value="10"/>
</dbReference>
<keyword evidence="8 13" id="KW-0175">Coiled coil</keyword>
<feature type="disulfide bond" evidence="12">
    <location>
        <begin position="1041"/>
        <end position="1050"/>
    </location>
</feature>
<dbReference type="InterPro" id="IPR050440">
    <property type="entry name" value="Laminin/Netrin_ECM"/>
</dbReference>
<dbReference type="GO" id="GO:0009887">
    <property type="term" value="P:animal organ morphogenesis"/>
    <property type="evidence" value="ECO:0007669"/>
    <property type="project" value="TreeGrafter"/>
</dbReference>
<evidence type="ECO:0000313" key="20">
    <source>
        <dbReference type="WBParaSite" id="HNAJ_0000124001-mRNA-1"/>
    </source>
</evidence>
<feature type="disulfide bond" evidence="12">
    <location>
        <begin position="1022"/>
        <end position="1039"/>
    </location>
</feature>
<evidence type="ECO:0000256" key="12">
    <source>
        <dbReference type="PROSITE-ProRule" id="PRU00460"/>
    </source>
</evidence>
<evidence type="ECO:0000256" key="7">
    <source>
        <dbReference type="ARBA" id="ARBA00022889"/>
    </source>
</evidence>
<proteinExistence type="predicted"/>
<dbReference type="PROSITE" id="PS01248">
    <property type="entry name" value="EGF_LAM_1"/>
    <property type="match status" value="4"/>
</dbReference>
<evidence type="ECO:0000259" key="16">
    <source>
        <dbReference type="PROSITE" id="PS50027"/>
    </source>
</evidence>
<dbReference type="SMART" id="SM00180">
    <property type="entry name" value="EGF_Lam"/>
    <property type="match status" value="13"/>
</dbReference>
<dbReference type="WBParaSite" id="HNAJ_0000124001-mRNA-1">
    <property type="protein sequence ID" value="HNAJ_0000124001-mRNA-1"/>
    <property type="gene ID" value="HNAJ_0000124001"/>
</dbReference>
<feature type="disulfide bond" evidence="12">
    <location>
        <begin position="1070"/>
        <end position="1082"/>
    </location>
</feature>
<feature type="domain" description="Laminin EGF-like" evidence="16">
    <location>
        <begin position="402"/>
        <end position="461"/>
    </location>
</feature>
<dbReference type="FunFam" id="2.10.25.10:FF:000105">
    <property type="entry name" value="laminin subunit gamma-1"/>
    <property type="match status" value="1"/>
</dbReference>
<evidence type="ECO:0000256" key="4">
    <source>
        <dbReference type="ARBA" id="ARBA00022729"/>
    </source>
</evidence>
<reference evidence="20" key="1">
    <citation type="submission" date="2017-02" db="UniProtKB">
        <authorList>
            <consortium name="WormBaseParasite"/>
        </authorList>
    </citation>
    <scope>IDENTIFICATION</scope>
</reference>
<feature type="disulfide bond" evidence="12">
    <location>
        <begin position="1091"/>
        <end position="1100"/>
    </location>
</feature>
<keyword evidence="11 12" id="KW-0424">Laminin EGF-like domain</keyword>
<dbReference type="Gene3D" id="2.10.25.10">
    <property type="entry name" value="Laminin"/>
    <property type="match status" value="11"/>
</dbReference>
<dbReference type="InterPro" id="IPR056863">
    <property type="entry name" value="LMN_ATRN_NET-like_EGF"/>
</dbReference>
<feature type="signal peptide" evidence="15">
    <location>
        <begin position="1"/>
        <end position="28"/>
    </location>
</feature>
<evidence type="ECO:0000256" key="13">
    <source>
        <dbReference type="SAM" id="Coils"/>
    </source>
</evidence>
<feature type="domain" description="Laminin EGF-like" evidence="16">
    <location>
        <begin position="1070"/>
        <end position="1116"/>
    </location>
</feature>
<dbReference type="OrthoDB" id="5985440at2759"/>
<dbReference type="GO" id="GO:0034446">
    <property type="term" value="P:substrate adhesion-dependent cell spreading"/>
    <property type="evidence" value="ECO:0007669"/>
    <property type="project" value="TreeGrafter"/>
</dbReference>
<evidence type="ECO:0000256" key="8">
    <source>
        <dbReference type="ARBA" id="ARBA00023054"/>
    </source>
</evidence>
<keyword evidence="3" id="KW-0272">Extracellular matrix</keyword>
<dbReference type="PANTHER" id="PTHR10574:SF375">
    <property type="entry name" value="LAMININ SUBUNIT BETA-1"/>
    <property type="match status" value="1"/>
</dbReference>
<dbReference type="FunFam" id="2.10.25.10:FF:000090">
    <property type="entry name" value="laminin subunit alpha"/>
    <property type="match status" value="3"/>
</dbReference>
<evidence type="ECO:0000256" key="3">
    <source>
        <dbReference type="ARBA" id="ARBA00022530"/>
    </source>
</evidence>
<evidence type="ECO:0000256" key="14">
    <source>
        <dbReference type="SAM" id="MobiDB-lite"/>
    </source>
</evidence>
<organism evidence="20">
    <name type="scientific">Rodentolepis nana</name>
    <name type="common">Dwarf tapeworm</name>
    <name type="synonym">Hymenolepis nana</name>
    <dbReference type="NCBI Taxonomy" id="102285"/>
    <lineage>
        <taxon>Eukaryota</taxon>
        <taxon>Metazoa</taxon>
        <taxon>Spiralia</taxon>
        <taxon>Lophotrochozoa</taxon>
        <taxon>Platyhelminthes</taxon>
        <taxon>Cestoda</taxon>
        <taxon>Eucestoda</taxon>
        <taxon>Cyclophyllidea</taxon>
        <taxon>Hymenolepididae</taxon>
        <taxon>Rodentolepis</taxon>
    </lineage>
</organism>
<reference evidence="18 19" key="2">
    <citation type="submission" date="2018-11" db="EMBL/GenBank/DDBJ databases">
        <authorList>
            <consortium name="Pathogen Informatics"/>
        </authorList>
    </citation>
    <scope>NUCLEOTIDE SEQUENCE [LARGE SCALE GENOMIC DNA]</scope>
</reference>
<dbReference type="Gene3D" id="2.60.120.260">
    <property type="entry name" value="Galactose-binding domain-like"/>
    <property type="match status" value="1"/>
</dbReference>
<keyword evidence="2" id="KW-0964">Secreted</keyword>
<keyword evidence="19" id="KW-1185">Reference proteome</keyword>
<feature type="domain" description="Laminin EGF-like" evidence="16">
    <location>
        <begin position="721"/>
        <end position="768"/>
    </location>
</feature>
<feature type="coiled-coil region" evidence="13">
    <location>
        <begin position="1268"/>
        <end position="1330"/>
    </location>
</feature>
<feature type="disulfide bond" evidence="12">
    <location>
        <begin position="432"/>
        <end position="441"/>
    </location>
</feature>
<evidence type="ECO:0000259" key="17">
    <source>
        <dbReference type="PROSITE" id="PS51117"/>
    </source>
</evidence>
<dbReference type="SMART" id="SM00136">
    <property type="entry name" value="LamNT"/>
    <property type="match status" value="1"/>
</dbReference>
<dbReference type="GO" id="GO:0016477">
    <property type="term" value="P:cell migration"/>
    <property type="evidence" value="ECO:0007669"/>
    <property type="project" value="TreeGrafter"/>
</dbReference>
<feature type="disulfide bond" evidence="12">
    <location>
        <begin position="1020"/>
        <end position="1032"/>
    </location>
</feature>
<dbReference type="InterPro" id="IPR002049">
    <property type="entry name" value="LE_dom"/>
</dbReference>
<feature type="disulfide bond" evidence="12">
    <location>
        <begin position="484"/>
        <end position="493"/>
    </location>
</feature>
<name>A0A0R3T2Q6_RODNA</name>
<feature type="disulfide bond" evidence="12">
    <location>
        <begin position="1053"/>
        <end position="1067"/>
    </location>
</feature>
<feature type="disulfide bond" evidence="12">
    <location>
        <begin position="1072"/>
        <end position="1089"/>
    </location>
</feature>
<feature type="disulfide bond" evidence="12">
    <location>
        <begin position="723"/>
        <end position="740"/>
    </location>
</feature>
<feature type="disulfide bond" evidence="12">
    <location>
        <begin position="769"/>
        <end position="781"/>
    </location>
</feature>
<evidence type="ECO:0000256" key="2">
    <source>
        <dbReference type="ARBA" id="ARBA00022525"/>
    </source>
</evidence>
<evidence type="ECO:0000256" key="10">
    <source>
        <dbReference type="ARBA" id="ARBA00023180"/>
    </source>
</evidence>
<feature type="disulfide bond" evidence="12">
    <location>
        <begin position="992"/>
        <end position="1001"/>
    </location>
</feature>
<feature type="domain" description="Laminin EGF-like" evidence="16">
    <location>
        <begin position="462"/>
        <end position="512"/>
    </location>
</feature>
<feature type="disulfide bond" evidence="12">
    <location>
        <begin position="721"/>
        <end position="733"/>
    </location>
</feature>
<dbReference type="GO" id="GO:0007411">
    <property type="term" value="P:axon guidance"/>
    <property type="evidence" value="ECO:0007669"/>
    <property type="project" value="TreeGrafter"/>
</dbReference>
<keyword evidence="10" id="KW-0325">Glycoprotein</keyword>
<evidence type="ECO:0000256" key="5">
    <source>
        <dbReference type="ARBA" id="ARBA00022737"/>
    </source>
</evidence>
<dbReference type="Pfam" id="PF00053">
    <property type="entry name" value="EGF_laminin"/>
    <property type="match status" value="11"/>
</dbReference>
<dbReference type="InterPro" id="IPR000742">
    <property type="entry name" value="EGF"/>
</dbReference>